<dbReference type="EMBL" id="JBHSWU010001551">
    <property type="protein sequence ID" value="MFC6726963.1"/>
    <property type="molecule type" value="Genomic_DNA"/>
</dbReference>
<accession>A0ABD5S734</accession>
<name>A0ABD5S734_9EURY</name>
<dbReference type="InterPro" id="IPR008995">
    <property type="entry name" value="Mo/tungstate-bd_C_term_dom"/>
</dbReference>
<evidence type="ECO:0000313" key="5">
    <source>
        <dbReference type="Proteomes" id="UP001596328"/>
    </source>
</evidence>
<evidence type="ECO:0000313" key="4">
    <source>
        <dbReference type="EMBL" id="MFC6726963.1"/>
    </source>
</evidence>
<dbReference type="AlphaFoldDB" id="A0ABD5S734"/>
<evidence type="ECO:0000256" key="2">
    <source>
        <dbReference type="ARBA" id="ARBA00022505"/>
    </source>
</evidence>
<dbReference type="Proteomes" id="UP001596328">
    <property type="component" value="Unassembled WGS sequence"/>
</dbReference>
<dbReference type="InterPro" id="IPR005116">
    <property type="entry name" value="Transp-assoc_OB_typ1"/>
</dbReference>
<comment type="subcellular location">
    <subcellularLocation>
        <location evidence="1">Cell membrane</location>
        <topology evidence="1">Peripheral membrane protein</topology>
    </subcellularLocation>
</comment>
<dbReference type="PROSITE" id="PS51866">
    <property type="entry name" value="MOP"/>
    <property type="match status" value="1"/>
</dbReference>
<evidence type="ECO:0000259" key="3">
    <source>
        <dbReference type="PROSITE" id="PS51866"/>
    </source>
</evidence>
<sequence length="69" mass="7195">MSLSARNRLQGTVTNVETEGLMAEVTVELGDGQEVTAIITSGSVDRLGLAEGDEVSAVVKATEVMVETE</sequence>
<proteinExistence type="predicted"/>
<dbReference type="SUPFAM" id="SSF50331">
    <property type="entry name" value="MOP-like"/>
    <property type="match status" value="1"/>
</dbReference>
<organism evidence="4 5">
    <name type="scientific">Halobium palmae</name>
    <dbReference type="NCBI Taxonomy" id="1776492"/>
    <lineage>
        <taxon>Archaea</taxon>
        <taxon>Methanobacteriati</taxon>
        <taxon>Methanobacteriota</taxon>
        <taxon>Stenosarchaea group</taxon>
        <taxon>Halobacteria</taxon>
        <taxon>Halobacteriales</taxon>
        <taxon>Haloferacaceae</taxon>
        <taxon>Halobium</taxon>
    </lineage>
</organism>
<protein>
    <submittedName>
        <fullName evidence="4">Molybdopterin-binding protein</fullName>
    </submittedName>
</protein>
<evidence type="ECO:0000256" key="1">
    <source>
        <dbReference type="ARBA" id="ARBA00004202"/>
    </source>
</evidence>
<feature type="domain" description="Mop" evidence="3">
    <location>
        <begin position="2"/>
        <end position="68"/>
    </location>
</feature>
<dbReference type="GO" id="GO:0005886">
    <property type="term" value="C:plasma membrane"/>
    <property type="evidence" value="ECO:0007669"/>
    <property type="project" value="UniProtKB-SubCell"/>
</dbReference>
<keyword evidence="2" id="KW-0500">Molybdenum</keyword>
<dbReference type="NCBIfam" id="TIGR00638">
    <property type="entry name" value="Mop"/>
    <property type="match status" value="1"/>
</dbReference>
<dbReference type="Pfam" id="PF03459">
    <property type="entry name" value="TOBE"/>
    <property type="match status" value="1"/>
</dbReference>
<dbReference type="InterPro" id="IPR004606">
    <property type="entry name" value="Mop_domain"/>
</dbReference>
<comment type="caution">
    <text evidence="4">The sequence shown here is derived from an EMBL/GenBank/DDBJ whole genome shotgun (WGS) entry which is preliminary data.</text>
</comment>
<reference evidence="4 5" key="1">
    <citation type="journal article" date="2019" name="Int. J. Syst. Evol. Microbiol.">
        <title>The Global Catalogue of Microorganisms (GCM) 10K type strain sequencing project: providing services to taxonomists for standard genome sequencing and annotation.</title>
        <authorList>
            <consortium name="The Broad Institute Genomics Platform"/>
            <consortium name="The Broad Institute Genome Sequencing Center for Infectious Disease"/>
            <person name="Wu L."/>
            <person name="Ma J."/>
        </authorList>
    </citation>
    <scope>NUCLEOTIDE SEQUENCE [LARGE SCALE GENOMIC DNA]</scope>
    <source>
        <strain evidence="4 5">NBRC 111368</strain>
    </source>
</reference>
<gene>
    <name evidence="4" type="ORF">ACFQE1_21800</name>
</gene>
<keyword evidence="5" id="KW-1185">Reference proteome</keyword>
<dbReference type="Gene3D" id="2.40.50.100">
    <property type="match status" value="1"/>
</dbReference>